<dbReference type="AlphaFoldDB" id="A0A382N2Y0"/>
<proteinExistence type="predicted"/>
<accession>A0A382N2Y0</accession>
<protein>
    <submittedName>
        <fullName evidence="1">Uncharacterized protein</fullName>
    </submittedName>
</protein>
<reference evidence="1" key="1">
    <citation type="submission" date="2018-05" db="EMBL/GenBank/DDBJ databases">
        <authorList>
            <person name="Lanie J.A."/>
            <person name="Ng W.-L."/>
            <person name="Kazmierczak K.M."/>
            <person name="Andrzejewski T.M."/>
            <person name="Davidsen T.M."/>
            <person name="Wayne K.J."/>
            <person name="Tettelin H."/>
            <person name="Glass J.I."/>
            <person name="Rusch D."/>
            <person name="Podicherti R."/>
            <person name="Tsui H.-C.T."/>
            <person name="Winkler M.E."/>
        </authorList>
    </citation>
    <scope>NUCLEOTIDE SEQUENCE</scope>
</reference>
<organism evidence="1">
    <name type="scientific">marine metagenome</name>
    <dbReference type="NCBI Taxonomy" id="408172"/>
    <lineage>
        <taxon>unclassified sequences</taxon>
        <taxon>metagenomes</taxon>
        <taxon>ecological metagenomes</taxon>
    </lineage>
</organism>
<gene>
    <name evidence="1" type="ORF">METZ01_LOCUS307529</name>
</gene>
<dbReference type="EMBL" id="UINC01097181">
    <property type="protein sequence ID" value="SVC54675.1"/>
    <property type="molecule type" value="Genomic_DNA"/>
</dbReference>
<name>A0A382N2Y0_9ZZZZ</name>
<sequence>MNTELQQTALMLLGKACLHGLVTEEHLNQRLEDLSSTELAPAFSQEERVKALSCQIRS</sequence>
<evidence type="ECO:0000313" key="1">
    <source>
        <dbReference type="EMBL" id="SVC54675.1"/>
    </source>
</evidence>